<dbReference type="GO" id="GO:0005829">
    <property type="term" value="C:cytosol"/>
    <property type="evidence" value="ECO:0007669"/>
    <property type="project" value="TreeGrafter"/>
</dbReference>
<dbReference type="SUPFAM" id="SSF56784">
    <property type="entry name" value="HAD-like"/>
    <property type="match status" value="1"/>
</dbReference>
<comment type="caution">
    <text evidence="1">The sequence shown here is derived from an EMBL/GenBank/DDBJ whole genome shotgun (WGS) entry which is preliminary data.</text>
</comment>
<proteinExistence type="predicted"/>
<dbReference type="PANTHER" id="PTHR10000:SF25">
    <property type="entry name" value="PHOSPHATASE YKRA-RELATED"/>
    <property type="match status" value="1"/>
</dbReference>
<sequence length="254" mass="28964">MIKAIFFDIDGTLVPFGMDHMPESTVRSLYALREKGILLFIATGRTPHSIAHVQRMFDFDGYLTSNGQYCFNKEKVIHEKYIPQESFRQLIPYLDEKKIPIVMATLERSYLNRPNHSPFEDDYPIVDPYTIMNEPLIQIMAYIEEKDDPEFLKHLPHCKSARWTPVFADIIPEDGGKDKGIDHMIREYGIQLDEVMVFGDGGNDITMLAHVPHSVAMGNANDEVKKHAAYTTSDVLDDGIYRALVHFGVLEAEG</sequence>
<dbReference type="PROSITE" id="PS01229">
    <property type="entry name" value="COF_2"/>
    <property type="match status" value="1"/>
</dbReference>
<evidence type="ECO:0000313" key="2">
    <source>
        <dbReference type="Proteomes" id="UP000824175"/>
    </source>
</evidence>
<dbReference type="EMBL" id="DVMJ01000014">
    <property type="protein sequence ID" value="HIU12849.1"/>
    <property type="molecule type" value="Genomic_DNA"/>
</dbReference>
<organism evidence="1 2">
    <name type="scientific">Candidatus Fimiplasma intestinipullorum</name>
    <dbReference type="NCBI Taxonomy" id="2840825"/>
    <lineage>
        <taxon>Bacteria</taxon>
        <taxon>Bacillati</taxon>
        <taxon>Bacillota</taxon>
        <taxon>Clostridia</taxon>
        <taxon>Eubacteriales</taxon>
        <taxon>Candidatus Fimiplasma</taxon>
    </lineage>
</organism>
<dbReference type="GO" id="GO:0016791">
    <property type="term" value="F:phosphatase activity"/>
    <property type="evidence" value="ECO:0007669"/>
    <property type="project" value="TreeGrafter"/>
</dbReference>
<gene>
    <name evidence="1" type="ORF">IAD15_02090</name>
</gene>
<name>A0A9D1KZL4_9FIRM</name>
<reference evidence="1" key="1">
    <citation type="submission" date="2020-10" db="EMBL/GenBank/DDBJ databases">
        <authorList>
            <person name="Gilroy R."/>
        </authorList>
    </citation>
    <scope>NUCLEOTIDE SEQUENCE</scope>
    <source>
        <strain evidence="1">CHK195-11698</strain>
    </source>
</reference>
<dbReference type="Gene3D" id="3.40.50.1000">
    <property type="entry name" value="HAD superfamily/HAD-like"/>
    <property type="match status" value="1"/>
</dbReference>
<dbReference type="InterPro" id="IPR006379">
    <property type="entry name" value="HAD-SF_hydro_IIB"/>
</dbReference>
<dbReference type="SFLD" id="SFLDG01140">
    <property type="entry name" value="C2.B:_Phosphomannomutase_and_P"/>
    <property type="match status" value="1"/>
</dbReference>
<dbReference type="InterPro" id="IPR036412">
    <property type="entry name" value="HAD-like_sf"/>
</dbReference>
<dbReference type="NCBIfam" id="TIGR00099">
    <property type="entry name" value="Cof-subfamily"/>
    <property type="match status" value="1"/>
</dbReference>
<dbReference type="GO" id="GO:0000287">
    <property type="term" value="F:magnesium ion binding"/>
    <property type="evidence" value="ECO:0007669"/>
    <property type="project" value="TreeGrafter"/>
</dbReference>
<evidence type="ECO:0000313" key="1">
    <source>
        <dbReference type="EMBL" id="HIU12849.1"/>
    </source>
</evidence>
<dbReference type="PANTHER" id="PTHR10000">
    <property type="entry name" value="PHOSPHOSERINE PHOSPHATASE"/>
    <property type="match status" value="1"/>
</dbReference>
<protein>
    <submittedName>
        <fullName evidence="1">Cof-type HAD-IIB family hydrolase</fullName>
    </submittedName>
</protein>
<accession>A0A9D1KZL4</accession>
<dbReference type="Pfam" id="PF08282">
    <property type="entry name" value="Hydrolase_3"/>
    <property type="match status" value="1"/>
</dbReference>
<dbReference type="InterPro" id="IPR000150">
    <property type="entry name" value="Cof"/>
</dbReference>
<dbReference type="Proteomes" id="UP000824175">
    <property type="component" value="Unassembled WGS sequence"/>
</dbReference>
<reference evidence="1" key="2">
    <citation type="journal article" date="2021" name="PeerJ">
        <title>Extensive microbial diversity within the chicken gut microbiome revealed by metagenomics and culture.</title>
        <authorList>
            <person name="Gilroy R."/>
            <person name="Ravi A."/>
            <person name="Getino M."/>
            <person name="Pursley I."/>
            <person name="Horton D.L."/>
            <person name="Alikhan N.F."/>
            <person name="Baker D."/>
            <person name="Gharbi K."/>
            <person name="Hall N."/>
            <person name="Watson M."/>
            <person name="Adriaenssens E.M."/>
            <person name="Foster-Nyarko E."/>
            <person name="Jarju S."/>
            <person name="Secka A."/>
            <person name="Antonio M."/>
            <person name="Oren A."/>
            <person name="Chaudhuri R.R."/>
            <person name="La Ragione R."/>
            <person name="Hildebrand F."/>
            <person name="Pallen M.J."/>
        </authorList>
    </citation>
    <scope>NUCLEOTIDE SEQUENCE</scope>
    <source>
        <strain evidence="1">CHK195-11698</strain>
    </source>
</reference>
<dbReference type="NCBIfam" id="TIGR01484">
    <property type="entry name" value="HAD-SF-IIB"/>
    <property type="match status" value="1"/>
</dbReference>
<dbReference type="AlphaFoldDB" id="A0A9D1KZL4"/>
<dbReference type="Gene3D" id="3.30.1240.10">
    <property type="match status" value="1"/>
</dbReference>
<dbReference type="InterPro" id="IPR023214">
    <property type="entry name" value="HAD_sf"/>
</dbReference>
<keyword evidence="1" id="KW-0378">Hydrolase</keyword>
<dbReference type="SFLD" id="SFLDS00003">
    <property type="entry name" value="Haloacid_Dehalogenase"/>
    <property type="match status" value="1"/>
</dbReference>